<sequence length="41" mass="4913">MGIFETNELETRERFLIDNRLNSNELIFVVYLLGDRLKKLV</sequence>
<gene>
    <name evidence="1" type="ORF">RU86_GL001296</name>
</gene>
<name>A0A2A5RV38_9LACT</name>
<reference evidence="1 2" key="1">
    <citation type="submission" date="2014-12" db="EMBL/GenBank/DDBJ databases">
        <title>Draft genome sequences of 10 type strains of Lactococcus.</title>
        <authorList>
            <person name="Sun Z."/>
            <person name="Zhong Z."/>
            <person name="Liu W."/>
            <person name="Zhang W."/>
            <person name="Zhang H."/>
        </authorList>
    </citation>
    <scope>NUCLEOTIDE SEQUENCE [LARGE SCALE GENOMIC DNA]</scope>
    <source>
        <strain evidence="1 2">DSM 6634</strain>
    </source>
</reference>
<evidence type="ECO:0000313" key="2">
    <source>
        <dbReference type="Proteomes" id="UP000218282"/>
    </source>
</evidence>
<comment type="caution">
    <text evidence="1">The sequence shown here is derived from an EMBL/GenBank/DDBJ whole genome shotgun (WGS) entry which is preliminary data.</text>
</comment>
<dbReference type="EMBL" id="JXJW01000022">
    <property type="protein sequence ID" value="PCS05092.1"/>
    <property type="molecule type" value="Genomic_DNA"/>
</dbReference>
<accession>A0A2A5RV38</accession>
<proteinExistence type="predicted"/>
<dbReference type="AlphaFoldDB" id="A0A2A5RV38"/>
<keyword evidence="2" id="KW-1185">Reference proteome</keyword>
<evidence type="ECO:0000313" key="1">
    <source>
        <dbReference type="EMBL" id="PCS05092.1"/>
    </source>
</evidence>
<protein>
    <submittedName>
        <fullName evidence="1">Uncharacterized protein</fullName>
    </submittedName>
</protein>
<dbReference type="Proteomes" id="UP000218282">
    <property type="component" value="Unassembled WGS sequence"/>
</dbReference>
<organism evidence="1 2">
    <name type="scientific">Pseudolactococcus piscium</name>
    <dbReference type="NCBI Taxonomy" id="1364"/>
    <lineage>
        <taxon>Bacteria</taxon>
        <taxon>Bacillati</taxon>
        <taxon>Bacillota</taxon>
        <taxon>Bacilli</taxon>
        <taxon>Lactobacillales</taxon>
        <taxon>Streptococcaceae</taxon>
        <taxon>Pseudolactococcus</taxon>
    </lineage>
</organism>